<dbReference type="WBParaSite" id="RSKR_0000053100.1">
    <property type="protein sequence ID" value="RSKR_0000053100.1"/>
    <property type="gene ID" value="RSKR_0000053100"/>
</dbReference>
<evidence type="ECO:0000313" key="2">
    <source>
        <dbReference type="WBParaSite" id="RSKR_0000053100.1"/>
    </source>
</evidence>
<reference evidence="2" key="1">
    <citation type="submission" date="2016-11" db="UniProtKB">
        <authorList>
            <consortium name="WormBaseParasite"/>
        </authorList>
    </citation>
    <scope>IDENTIFICATION</scope>
    <source>
        <strain evidence="2">KR3021</strain>
    </source>
</reference>
<dbReference type="Proteomes" id="UP000095286">
    <property type="component" value="Unplaced"/>
</dbReference>
<organism evidence="1 2">
    <name type="scientific">Rhabditophanes sp. KR3021</name>
    <dbReference type="NCBI Taxonomy" id="114890"/>
    <lineage>
        <taxon>Eukaryota</taxon>
        <taxon>Metazoa</taxon>
        <taxon>Ecdysozoa</taxon>
        <taxon>Nematoda</taxon>
        <taxon>Chromadorea</taxon>
        <taxon>Rhabditida</taxon>
        <taxon>Tylenchina</taxon>
        <taxon>Panagrolaimomorpha</taxon>
        <taxon>Strongyloidoidea</taxon>
        <taxon>Alloionematidae</taxon>
        <taxon>Rhabditophanes</taxon>
    </lineage>
</organism>
<name>A0AC35TH10_9BILA</name>
<sequence>MDVWYLMIDPRVVHNNRAKALFVKANRYGGETINFVDRMGEHKSKFKHAAELEMLFDMKENFIKEVIWVETFDYKGDHYAKEVVSIEKSWRKYGVYTH</sequence>
<proteinExistence type="predicted"/>
<protein>
    <submittedName>
        <fullName evidence="2">Phage protein</fullName>
    </submittedName>
</protein>
<evidence type="ECO:0000313" key="1">
    <source>
        <dbReference type="Proteomes" id="UP000095286"/>
    </source>
</evidence>
<accession>A0AC35TH10</accession>